<evidence type="ECO:0000256" key="8">
    <source>
        <dbReference type="ARBA" id="ARBA00022955"/>
    </source>
</evidence>
<keyword evidence="8" id="KW-0752">Steroid biosynthesis</keyword>
<evidence type="ECO:0000256" key="2">
    <source>
        <dbReference type="ARBA" id="ARBA00004370"/>
    </source>
</evidence>
<organism evidence="16 17">
    <name type="scientific">Amylocarpus encephaloides</name>
    <dbReference type="NCBI Taxonomy" id="45428"/>
    <lineage>
        <taxon>Eukaryota</taxon>
        <taxon>Fungi</taxon>
        <taxon>Dikarya</taxon>
        <taxon>Ascomycota</taxon>
        <taxon>Pezizomycotina</taxon>
        <taxon>Leotiomycetes</taxon>
        <taxon>Helotiales</taxon>
        <taxon>Helotiales incertae sedis</taxon>
        <taxon>Amylocarpus</taxon>
    </lineage>
</organism>
<feature type="transmembrane region" description="Helical" evidence="15">
    <location>
        <begin position="421"/>
        <end position="440"/>
    </location>
</feature>
<dbReference type="Pfam" id="PF00494">
    <property type="entry name" value="SQS_PSY"/>
    <property type="match status" value="1"/>
</dbReference>
<comment type="subcellular location">
    <subcellularLocation>
        <location evidence="2">Membrane</location>
    </subcellularLocation>
</comment>
<comment type="cofactor">
    <cofactor evidence="1">
        <name>Mg(2+)</name>
        <dbReference type="ChEBI" id="CHEBI:18420"/>
    </cofactor>
</comment>
<evidence type="ECO:0000256" key="10">
    <source>
        <dbReference type="ARBA" id="ARBA00023011"/>
    </source>
</evidence>
<dbReference type="PANTHER" id="PTHR11626">
    <property type="entry name" value="FARNESYL-DIPHOSPHATE FARNESYLTRANSFERASE"/>
    <property type="match status" value="1"/>
</dbReference>
<evidence type="ECO:0000313" key="16">
    <source>
        <dbReference type="EMBL" id="KAG9229324.1"/>
    </source>
</evidence>
<dbReference type="Proteomes" id="UP000824998">
    <property type="component" value="Unassembled WGS sequence"/>
</dbReference>
<evidence type="ECO:0000256" key="15">
    <source>
        <dbReference type="SAM" id="Phobius"/>
    </source>
</evidence>
<evidence type="ECO:0000256" key="4">
    <source>
        <dbReference type="ARBA" id="ARBA00012373"/>
    </source>
</evidence>
<protein>
    <recommendedName>
        <fullName evidence="4">squalene synthase</fullName>
        <ecNumber evidence="4">2.5.1.21</ecNumber>
    </recommendedName>
</protein>
<evidence type="ECO:0000256" key="5">
    <source>
        <dbReference type="ARBA" id="ARBA00022516"/>
    </source>
</evidence>
<keyword evidence="5" id="KW-0444">Lipid biosynthesis</keyword>
<evidence type="ECO:0000256" key="3">
    <source>
        <dbReference type="ARBA" id="ARBA00006251"/>
    </source>
</evidence>
<dbReference type="PANTHER" id="PTHR11626:SF2">
    <property type="entry name" value="SQUALENE SYNTHASE"/>
    <property type="match status" value="1"/>
</dbReference>
<reference evidence="16" key="1">
    <citation type="journal article" date="2021" name="IMA Fungus">
        <title>Genomic characterization of three marine fungi, including Emericellopsis atlantica sp. nov. with signatures of a generalist lifestyle and marine biomass degradation.</title>
        <authorList>
            <person name="Hagestad O.C."/>
            <person name="Hou L."/>
            <person name="Andersen J.H."/>
            <person name="Hansen E.H."/>
            <person name="Altermark B."/>
            <person name="Li C."/>
            <person name="Kuhnert E."/>
            <person name="Cox R.J."/>
            <person name="Crous P.W."/>
            <person name="Spatafora J.W."/>
            <person name="Lail K."/>
            <person name="Amirebrahimi M."/>
            <person name="Lipzen A."/>
            <person name="Pangilinan J."/>
            <person name="Andreopoulos W."/>
            <person name="Hayes R.D."/>
            <person name="Ng V."/>
            <person name="Grigoriev I.V."/>
            <person name="Jackson S.A."/>
            <person name="Sutton T.D.S."/>
            <person name="Dobson A.D.W."/>
            <person name="Rama T."/>
        </authorList>
    </citation>
    <scope>NUCLEOTIDE SEQUENCE</scope>
    <source>
        <strain evidence="16">TRa018bII</strain>
    </source>
</reference>
<dbReference type="EC" id="2.5.1.21" evidence="4"/>
<evidence type="ECO:0000256" key="7">
    <source>
        <dbReference type="ARBA" id="ARBA00022692"/>
    </source>
</evidence>
<dbReference type="SFLD" id="SFLDG01018">
    <property type="entry name" value="Squalene/Phytoene_Synthase_Lik"/>
    <property type="match status" value="1"/>
</dbReference>
<dbReference type="InterPro" id="IPR019845">
    <property type="entry name" value="Squalene/phytoene_synthase_CS"/>
</dbReference>
<comment type="caution">
    <text evidence="16">The sequence shown here is derived from an EMBL/GenBank/DDBJ whole genome shotgun (WGS) entry which is preliminary data.</text>
</comment>
<dbReference type="CDD" id="cd00683">
    <property type="entry name" value="Trans_IPPS_HH"/>
    <property type="match status" value="1"/>
</dbReference>
<dbReference type="OrthoDB" id="431150at2759"/>
<dbReference type="PROSITE" id="PS01045">
    <property type="entry name" value="SQUALEN_PHYTOEN_SYN_2"/>
    <property type="match status" value="1"/>
</dbReference>
<dbReference type="AlphaFoldDB" id="A0A9P7Y8W1"/>
<dbReference type="InterPro" id="IPR006449">
    <property type="entry name" value="Squal_synth-like"/>
</dbReference>
<dbReference type="GO" id="GO:0045338">
    <property type="term" value="P:farnesyl diphosphate metabolic process"/>
    <property type="evidence" value="ECO:0007669"/>
    <property type="project" value="InterPro"/>
</dbReference>
<keyword evidence="7 15" id="KW-0812">Transmembrane</keyword>
<name>A0A9P7Y8W1_9HELO</name>
<sequence length="504" mass="57464">MGVLSQILYFAVHPNQFKALIQWLMWHKPAYTRDPSKESATLKDCFKWLKMTSRSFAMVVQELNPDLVLPVVLYYLVLRGLDTIEDDMTISLEEKEPLLRNFETILEKDGWTYDKNGPNEKDRELLVHFDDVITEFKLIDPKHRDIIKDIAHKMGNGMADYANNAKHNINSVNTIEEYELYCHYVAGLVGDGLTTFFVEGGFANPTLSNRPDLTESMGQFLQKANIIRDVREDFIDQRRFWPKEIWSKHVDKFDDLFDPKHQEAALTCSSEMVLNSLRHAEECLFYMAGINEQGVFNFVAIPQAMAIATLELVFQNPRIFEANVKITKGDAAQLLIESSQNLRTVCVVFKRYVRRIQKKNNPKDPNFSNISIACGKVEQFIESIYPSQDPKVLAQLARDSGSGLVVIDKNKSIADQAKSDVFYHLLTVLGTLFFISVIMVSRRSVSCPNLLTTIKVGIAYWARARFDVAFRELIKGNIFPNKEHILDPHQGNVIGGPPIAHGEL</sequence>
<keyword evidence="10" id="KW-0756">Sterol biosynthesis</keyword>
<dbReference type="GO" id="GO:0005789">
    <property type="term" value="C:endoplasmic reticulum membrane"/>
    <property type="evidence" value="ECO:0007669"/>
    <property type="project" value="TreeGrafter"/>
</dbReference>
<keyword evidence="17" id="KW-1185">Reference proteome</keyword>
<keyword evidence="13" id="KW-1207">Sterol metabolism</keyword>
<keyword evidence="9 15" id="KW-1133">Transmembrane helix</keyword>
<accession>A0A9P7Y8W1</accession>
<keyword evidence="11" id="KW-0443">Lipid metabolism</keyword>
<evidence type="ECO:0000256" key="11">
    <source>
        <dbReference type="ARBA" id="ARBA00023098"/>
    </source>
</evidence>
<dbReference type="InterPro" id="IPR044844">
    <property type="entry name" value="Trans_IPPS_euk-type"/>
</dbReference>
<evidence type="ECO:0000256" key="6">
    <source>
        <dbReference type="ARBA" id="ARBA00022679"/>
    </source>
</evidence>
<gene>
    <name evidence="16" type="ORF">BJ875DRAFT_387589</name>
</gene>
<dbReference type="GO" id="GO:0051996">
    <property type="term" value="F:squalene synthase [NAD(P)H] activity"/>
    <property type="evidence" value="ECO:0007669"/>
    <property type="project" value="UniProtKB-EC"/>
</dbReference>
<dbReference type="SFLD" id="SFLDS00005">
    <property type="entry name" value="Isoprenoid_Synthase_Type_I"/>
    <property type="match status" value="1"/>
</dbReference>
<dbReference type="EMBL" id="MU251785">
    <property type="protein sequence ID" value="KAG9229324.1"/>
    <property type="molecule type" value="Genomic_DNA"/>
</dbReference>
<dbReference type="InterPro" id="IPR002060">
    <property type="entry name" value="Squ/phyt_synthse"/>
</dbReference>
<dbReference type="InterPro" id="IPR008949">
    <property type="entry name" value="Isoprenoid_synthase_dom_sf"/>
</dbReference>
<keyword evidence="14" id="KW-0753">Steroid metabolism</keyword>
<dbReference type="Gene3D" id="1.10.600.10">
    <property type="entry name" value="Farnesyl Diphosphate Synthase"/>
    <property type="match status" value="1"/>
</dbReference>
<dbReference type="InterPro" id="IPR033904">
    <property type="entry name" value="Trans_IPPS_HH"/>
</dbReference>
<dbReference type="FunFam" id="1.10.600.10:FF:000003">
    <property type="entry name" value="Farnesyl-diphosphate farnesyltransferase 1"/>
    <property type="match status" value="1"/>
</dbReference>
<evidence type="ECO:0000256" key="13">
    <source>
        <dbReference type="ARBA" id="ARBA00023166"/>
    </source>
</evidence>
<dbReference type="NCBIfam" id="TIGR01559">
    <property type="entry name" value="squal_synth"/>
    <property type="match status" value="1"/>
</dbReference>
<evidence type="ECO:0000256" key="9">
    <source>
        <dbReference type="ARBA" id="ARBA00022989"/>
    </source>
</evidence>
<keyword evidence="6" id="KW-0808">Transferase</keyword>
<dbReference type="GO" id="GO:0006696">
    <property type="term" value="P:ergosterol biosynthetic process"/>
    <property type="evidence" value="ECO:0007669"/>
    <property type="project" value="TreeGrafter"/>
</dbReference>
<evidence type="ECO:0000313" key="17">
    <source>
        <dbReference type="Proteomes" id="UP000824998"/>
    </source>
</evidence>
<dbReference type="SUPFAM" id="SSF48576">
    <property type="entry name" value="Terpenoid synthases"/>
    <property type="match status" value="1"/>
</dbReference>
<proteinExistence type="inferred from homology"/>
<keyword evidence="12 15" id="KW-0472">Membrane</keyword>
<evidence type="ECO:0000256" key="1">
    <source>
        <dbReference type="ARBA" id="ARBA00001946"/>
    </source>
</evidence>
<comment type="similarity">
    <text evidence="3">Belongs to the phytoene/squalene synthase family.</text>
</comment>
<evidence type="ECO:0000256" key="14">
    <source>
        <dbReference type="ARBA" id="ARBA00023221"/>
    </source>
</evidence>
<evidence type="ECO:0000256" key="12">
    <source>
        <dbReference type="ARBA" id="ARBA00023136"/>
    </source>
</evidence>